<dbReference type="PANTHER" id="PTHR43806">
    <property type="entry name" value="PEPTIDASE S8"/>
    <property type="match status" value="1"/>
</dbReference>
<dbReference type="InterPro" id="IPR036852">
    <property type="entry name" value="Peptidase_S8/S53_dom_sf"/>
</dbReference>
<keyword evidence="4 5" id="KW-0720">Serine protease</keyword>
<dbReference type="Proteomes" id="UP000011715">
    <property type="component" value="Unassembled WGS sequence"/>
</dbReference>
<dbReference type="InterPro" id="IPR000209">
    <property type="entry name" value="Peptidase_S8/S53_dom"/>
</dbReference>
<evidence type="ECO:0000313" key="8">
    <source>
        <dbReference type="EMBL" id="KLU83939.1"/>
    </source>
</evidence>
<dbReference type="SUPFAM" id="SSF52743">
    <property type="entry name" value="Subtilisin-like"/>
    <property type="match status" value="1"/>
</dbReference>
<evidence type="ECO:0000256" key="2">
    <source>
        <dbReference type="ARBA" id="ARBA00022670"/>
    </source>
</evidence>
<protein>
    <submittedName>
        <fullName evidence="8 9">Uncharacterized protein</fullName>
    </submittedName>
</protein>
<feature type="active site" description="Charge relay system" evidence="5">
    <location>
        <position position="566"/>
    </location>
</feature>
<feature type="domain" description="Peptidase S8/S53" evidence="6">
    <location>
        <begin position="560"/>
        <end position="780"/>
    </location>
</feature>
<reference evidence="8" key="3">
    <citation type="submission" date="2011-03" db="EMBL/GenBank/DDBJ databases">
        <title>Annotation of Magnaporthe poae ATCC 64411.</title>
        <authorList>
            <person name="Ma L.-J."/>
            <person name="Dead R."/>
            <person name="Young S.K."/>
            <person name="Zeng Q."/>
            <person name="Gargeya S."/>
            <person name="Fitzgerald M."/>
            <person name="Haas B."/>
            <person name="Abouelleil A."/>
            <person name="Alvarado L."/>
            <person name="Arachchi H.M."/>
            <person name="Berlin A."/>
            <person name="Brown A."/>
            <person name="Chapman S.B."/>
            <person name="Chen Z."/>
            <person name="Dunbar C."/>
            <person name="Freedman E."/>
            <person name="Gearin G."/>
            <person name="Gellesch M."/>
            <person name="Goldberg J."/>
            <person name="Griggs A."/>
            <person name="Gujja S."/>
            <person name="Heiman D."/>
            <person name="Howarth C."/>
            <person name="Larson L."/>
            <person name="Lui A."/>
            <person name="MacDonald P.J.P."/>
            <person name="Mehta T."/>
            <person name="Montmayeur A."/>
            <person name="Murphy C."/>
            <person name="Neiman D."/>
            <person name="Pearson M."/>
            <person name="Priest M."/>
            <person name="Roberts A."/>
            <person name="Saif S."/>
            <person name="Shea T."/>
            <person name="Shenoy N."/>
            <person name="Sisk P."/>
            <person name="Stolte C."/>
            <person name="Sykes S."/>
            <person name="Yandava C."/>
            <person name="Wortman J."/>
            <person name="Nusbaum C."/>
            <person name="Birren B."/>
        </authorList>
    </citation>
    <scope>NUCLEOTIDE SEQUENCE</scope>
    <source>
        <strain evidence="8">ATCC 64411</strain>
    </source>
</reference>
<accession>A0A0C4DSU7</accession>
<feature type="active site" description="Charge relay system" evidence="5">
    <location>
        <position position="765"/>
    </location>
</feature>
<evidence type="ECO:0000313" key="9">
    <source>
        <dbReference type="EnsemblFungi" id="MAPG_02988T0"/>
    </source>
</evidence>
<dbReference type="EnsemblFungi" id="MAPG_02988T0">
    <property type="protein sequence ID" value="MAPG_02988T0"/>
    <property type="gene ID" value="MAPG_02988"/>
</dbReference>
<keyword evidence="3 5" id="KW-0378">Hydrolase</keyword>
<keyword evidence="2 5" id="KW-0645">Protease</keyword>
<dbReference type="STRING" id="644358.A0A0C4DSU7"/>
<dbReference type="EMBL" id="GL876967">
    <property type="protein sequence ID" value="KLU83939.1"/>
    <property type="molecule type" value="Genomic_DNA"/>
</dbReference>
<feature type="domain" description="DUF7580" evidence="7">
    <location>
        <begin position="190"/>
        <end position="452"/>
    </location>
</feature>
<dbReference type="CDD" id="cd00306">
    <property type="entry name" value="Peptidases_S8_S53"/>
    <property type="match status" value="1"/>
</dbReference>
<dbReference type="InterPro" id="IPR050131">
    <property type="entry name" value="Peptidase_S8_subtilisin-like"/>
</dbReference>
<sequence>MADGVWFGQLKKLATEISDTIQIASGEKRIRPYHSFYALAHDIMVGLRLVNQYLDTMPVYWIQPDIEDLCHALLRELRGMTIPPENHWSLLRIGRPEPSRLEASLLAFFKGQKAESQEIKRICDDLRVRLTREDDDDAARLPTSALQRLDVIDMSTYFNEGAFDTLQVVCQCLPQLDGKPGDPAELKVWHRARLCLNEADGDIRVLVSGPKDGSWQEFCVKTQPETSVDDDHQLLVHSWLCDLLNRELTNRLFLKFVRDRGFELLPRSDPVQQILEAGLDVSLAEVLRNYELNPKDKVLLAYAVARAYWQFYDSALMRTRWTSDALLFMPESGSEAFRGQLPLCAYLSFPFGNPGNFSEDISPDYFLTHRCPRIFDIAVLLIEIGLGKPFRIPRKKDDIVGQRNTHHKIAKDKLAELKMETWDGFSNKKFFDKAVEFCLDHKNFIKLPKNESRKLGAARAAQPSTREAQGEGTLTRRKIFYNNVVLPLGWLATKGYKAKSGDITYVSKKRELEQGVAGVGRQPEAMFHSEIVPKKWLEDIKRISESVELMRRDKKVKTPIRVAILDTGLNLNSKLPGFKSAEQLTRGTHWMDFVDPEATELTDVNGHGTLMAHVVMQCSPGAEILVARVAENTKKLKDSLENIRRAILWAGEPGRADIIFMSFGISRKDGGAIEQAIEAVVRGRKEDIVFLASAGNSDVDDENFPACHPSVIAVYATDCHGERLPASPMIPEQKAWVLGTYGDPPASLRSSFANLYPGVCEAGSSVATAVMAGISATMLAYAAVLPSLVDMPCSHVLNRLRTTKGMEALLCRLAPEPNQTLRAVKPPVFWKNKPDNGMRMCVLIDSQSEVERLYPRRSGV</sequence>
<reference evidence="10" key="2">
    <citation type="submission" date="2010-05" db="EMBL/GenBank/DDBJ databases">
        <title>The genome sequence of Magnaporthe poae strain ATCC 64411.</title>
        <authorList>
            <person name="Ma L.-J."/>
            <person name="Dead R."/>
            <person name="Young S."/>
            <person name="Zeng Q."/>
            <person name="Koehrsen M."/>
            <person name="Alvarado L."/>
            <person name="Berlin A."/>
            <person name="Chapman S.B."/>
            <person name="Chen Z."/>
            <person name="Freedman E."/>
            <person name="Gellesch M."/>
            <person name="Goldberg J."/>
            <person name="Griggs A."/>
            <person name="Gujja S."/>
            <person name="Heilman E.R."/>
            <person name="Heiman D."/>
            <person name="Hepburn T."/>
            <person name="Howarth C."/>
            <person name="Jen D."/>
            <person name="Larson L."/>
            <person name="Mehta T."/>
            <person name="Neiman D."/>
            <person name="Pearson M."/>
            <person name="Roberts A."/>
            <person name="Saif S."/>
            <person name="Shea T."/>
            <person name="Shenoy N."/>
            <person name="Sisk P."/>
            <person name="Stolte C."/>
            <person name="Sykes S."/>
            <person name="Walk T."/>
            <person name="White J."/>
            <person name="Yandava C."/>
            <person name="Haas B."/>
            <person name="Nusbaum C."/>
            <person name="Birren B."/>
        </authorList>
    </citation>
    <scope>NUCLEOTIDE SEQUENCE [LARGE SCALE GENOMIC DNA]</scope>
    <source>
        <strain evidence="10">ATCC 64411 / 73-15</strain>
    </source>
</reference>
<evidence type="ECO:0000313" key="10">
    <source>
        <dbReference type="Proteomes" id="UP000011715"/>
    </source>
</evidence>
<dbReference type="OrthoDB" id="206201at2759"/>
<dbReference type="OMA" id="VFERICH"/>
<dbReference type="EMBL" id="ADBL01000725">
    <property type="status" value="NOT_ANNOTATED_CDS"/>
    <property type="molecule type" value="Genomic_DNA"/>
</dbReference>
<dbReference type="Pfam" id="PF00082">
    <property type="entry name" value="Peptidase_S8"/>
    <property type="match status" value="1"/>
</dbReference>
<name>A0A0C4DSU7_MAGP6</name>
<reference evidence="9" key="4">
    <citation type="journal article" date="2015" name="G3 (Bethesda)">
        <title>Genome sequences of three phytopathogenic species of the Magnaporthaceae family of fungi.</title>
        <authorList>
            <person name="Okagaki L.H."/>
            <person name="Nunes C.C."/>
            <person name="Sailsbery J."/>
            <person name="Clay B."/>
            <person name="Brown D."/>
            <person name="John T."/>
            <person name="Oh Y."/>
            <person name="Young N."/>
            <person name="Fitzgerald M."/>
            <person name="Haas B.J."/>
            <person name="Zeng Q."/>
            <person name="Young S."/>
            <person name="Adiconis X."/>
            <person name="Fan L."/>
            <person name="Levin J.Z."/>
            <person name="Mitchell T.K."/>
            <person name="Okubara P.A."/>
            <person name="Farman M.L."/>
            <person name="Kohn L.M."/>
            <person name="Birren B."/>
            <person name="Ma L.-J."/>
            <person name="Dean R.A."/>
        </authorList>
    </citation>
    <scope>NUCLEOTIDE SEQUENCE</scope>
    <source>
        <strain evidence="9">ATCC 64411 / 73-15</strain>
    </source>
</reference>
<feature type="active site" description="Charge relay system" evidence="5">
    <location>
        <position position="607"/>
    </location>
</feature>
<dbReference type="InterPro" id="IPR056002">
    <property type="entry name" value="DUF7580"/>
</dbReference>
<evidence type="ECO:0000256" key="5">
    <source>
        <dbReference type="PROSITE-ProRule" id="PRU01240"/>
    </source>
</evidence>
<dbReference type="Pfam" id="PF24476">
    <property type="entry name" value="DUF7580"/>
    <property type="match status" value="1"/>
</dbReference>
<evidence type="ECO:0000256" key="4">
    <source>
        <dbReference type="ARBA" id="ARBA00022825"/>
    </source>
</evidence>
<dbReference type="Gene3D" id="3.40.50.200">
    <property type="entry name" value="Peptidase S8/S53 domain"/>
    <property type="match status" value="1"/>
</dbReference>
<gene>
    <name evidence="8" type="ORF">MAPG_02988</name>
</gene>
<dbReference type="GO" id="GO:0006508">
    <property type="term" value="P:proteolysis"/>
    <property type="evidence" value="ECO:0007669"/>
    <property type="project" value="UniProtKB-KW"/>
</dbReference>
<dbReference type="PANTHER" id="PTHR43806:SF11">
    <property type="entry name" value="CEREVISIN-RELATED"/>
    <property type="match status" value="1"/>
</dbReference>
<dbReference type="PROSITE" id="PS51892">
    <property type="entry name" value="SUBTILASE"/>
    <property type="match status" value="1"/>
</dbReference>
<comment type="similarity">
    <text evidence="1 5">Belongs to the peptidase S8 family.</text>
</comment>
<keyword evidence="10" id="KW-1185">Reference proteome</keyword>
<evidence type="ECO:0000259" key="6">
    <source>
        <dbReference type="Pfam" id="PF00082"/>
    </source>
</evidence>
<reference evidence="9" key="5">
    <citation type="submission" date="2015-06" db="UniProtKB">
        <authorList>
            <consortium name="EnsemblFungi"/>
        </authorList>
    </citation>
    <scope>IDENTIFICATION</scope>
    <source>
        <strain evidence="9">ATCC 64411</strain>
    </source>
</reference>
<organism evidence="9 10">
    <name type="scientific">Magnaporthiopsis poae (strain ATCC 64411 / 73-15)</name>
    <name type="common">Kentucky bluegrass fungus</name>
    <name type="synonym">Magnaporthe poae</name>
    <dbReference type="NCBI Taxonomy" id="644358"/>
    <lineage>
        <taxon>Eukaryota</taxon>
        <taxon>Fungi</taxon>
        <taxon>Dikarya</taxon>
        <taxon>Ascomycota</taxon>
        <taxon>Pezizomycotina</taxon>
        <taxon>Sordariomycetes</taxon>
        <taxon>Sordariomycetidae</taxon>
        <taxon>Magnaporthales</taxon>
        <taxon>Magnaporthaceae</taxon>
        <taxon>Magnaporthiopsis</taxon>
    </lineage>
</organism>
<evidence type="ECO:0000256" key="3">
    <source>
        <dbReference type="ARBA" id="ARBA00022801"/>
    </source>
</evidence>
<dbReference type="AlphaFoldDB" id="A0A0C4DSU7"/>
<evidence type="ECO:0000256" key="1">
    <source>
        <dbReference type="ARBA" id="ARBA00011073"/>
    </source>
</evidence>
<proteinExistence type="inferred from homology"/>
<dbReference type="eggNOG" id="ENOG502S0RE">
    <property type="taxonomic scope" value="Eukaryota"/>
</dbReference>
<evidence type="ECO:0000259" key="7">
    <source>
        <dbReference type="Pfam" id="PF24476"/>
    </source>
</evidence>
<reference evidence="8" key="1">
    <citation type="submission" date="2010-05" db="EMBL/GenBank/DDBJ databases">
        <title>The Genome Sequence of Magnaporthe poae strain ATCC 64411.</title>
        <authorList>
            <consortium name="The Broad Institute Genome Sequencing Platform"/>
            <consortium name="Broad Institute Genome Sequencing Center for Infectious Disease"/>
            <person name="Ma L.-J."/>
            <person name="Dead R."/>
            <person name="Young S."/>
            <person name="Zeng Q."/>
            <person name="Koehrsen M."/>
            <person name="Alvarado L."/>
            <person name="Berlin A."/>
            <person name="Chapman S.B."/>
            <person name="Chen Z."/>
            <person name="Freedman E."/>
            <person name="Gellesch M."/>
            <person name="Goldberg J."/>
            <person name="Griggs A."/>
            <person name="Gujja S."/>
            <person name="Heilman E.R."/>
            <person name="Heiman D."/>
            <person name="Hepburn T."/>
            <person name="Howarth C."/>
            <person name="Jen D."/>
            <person name="Larson L."/>
            <person name="Mehta T."/>
            <person name="Neiman D."/>
            <person name="Pearson M."/>
            <person name="Roberts A."/>
            <person name="Saif S."/>
            <person name="Shea T."/>
            <person name="Shenoy N."/>
            <person name="Sisk P."/>
            <person name="Stolte C."/>
            <person name="Sykes S."/>
            <person name="Walk T."/>
            <person name="White J."/>
            <person name="Yandava C."/>
            <person name="Haas B."/>
            <person name="Nusbaum C."/>
            <person name="Birren B."/>
        </authorList>
    </citation>
    <scope>NUCLEOTIDE SEQUENCE</scope>
    <source>
        <strain evidence="8">ATCC 64411</strain>
    </source>
</reference>
<dbReference type="GO" id="GO:0004252">
    <property type="term" value="F:serine-type endopeptidase activity"/>
    <property type="evidence" value="ECO:0007669"/>
    <property type="project" value="UniProtKB-UniRule"/>
</dbReference>
<dbReference type="VEuPathDB" id="FungiDB:MAPG_02988"/>